<proteinExistence type="predicted"/>
<sequence>MWWIVARRHVYTPTMANRRLIYASDEELYRAAQALAASQGRSISEVIMEGLAAYVEQHSVGAAVYADAQARARTALADLGDPIDCDRCERPVASVTRVVFDLTAADLPMTITRFCAACASAVPVL</sequence>
<accession>A0ABQ4CAN2</accession>
<evidence type="ECO:0000313" key="1">
    <source>
        <dbReference type="EMBL" id="GIF59836.1"/>
    </source>
</evidence>
<evidence type="ECO:0000313" key="2">
    <source>
        <dbReference type="Proteomes" id="UP000624325"/>
    </source>
</evidence>
<gene>
    <name evidence="1" type="ORF">Air01nite_59310</name>
</gene>
<keyword evidence="2" id="KW-1185">Reference proteome</keyword>
<dbReference type="EMBL" id="BONC01000054">
    <property type="protein sequence ID" value="GIF59836.1"/>
    <property type="molecule type" value="Genomic_DNA"/>
</dbReference>
<dbReference type="Proteomes" id="UP000624325">
    <property type="component" value="Unassembled WGS sequence"/>
</dbReference>
<reference evidence="1 2" key="1">
    <citation type="submission" date="2021-01" db="EMBL/GenBank/DDBJ databases">
        <title>Whole genome shotgun sequence of Asanoa iriomotensis NBRC 100142.</title>
        <authorList>
            <person name="Komaki H."/>
            <person name="Tamura T."/>
        </authorList>
    </citation>
    <scope>NUCLEOTIDE SEQUENCE [LARGE SCALE GENOMIC DNA]</scope>
    <source>
        <strain evidence="1 2">NBRC 100142</strain>
    </source>
</reference>
<comment type="caution">
    <text evidence="1">The sequence shown here is derived from an EMBL/GenBank/DDBJ whole genome shotgun (WGS) entry which is preliminary data.</text>
</comment>
<organism evidence="1 2">
    <name type="scientific">Asanoa iriomotensis</name>
    <dbReference type="NCBI Taxonomy" id="234613"/>
    <lineage>
        <taxon>Bacteria</taxon>
        <taxon>Bacillati</taxon>
        <taxon>Actinomycetota</taxon>
        <taxon>Actinomycetes</taxon>
        <taxon>Micromonosporales</taxon>
        <taxon>Micromonosporaceae</taxon>
        <taxon>Asanoa</taxon>
    </lineage>
</organism>
<protein>
    <recommendedName>
        <fullName evidence="3">Ribbon-helix-helix CopG family protein</fullName>
    </recommendedName>
</protein>
<evidence type="ECO:0008006" key="3">
    <source>
        <dbReference type="Google" id="ProtNLM"/>
    </source>
</evidence>
<name>A0ABQ4CAN2_9ACTN</name>